<evidence type="ECO:0000313" key="2">
    <source>
        <dbReference type="Proteomes" id="UP001589758"/>
    </source>
</evidence>
<gene>
    <name evidence="1" type="ORF">ACFFIT_03110</name>
</gene>
<reference evidence="1 2" key="1">
    <citation type="submission" date="2024-09" db="EMBL/GenBank/DDBJ databases">
        <authorList>
            <person name="Sun Q."/>
            <person name="Mori K."/>
        </authorList>
    </citation>
    <scope>NUCLEOTIDE SEQUENCE [LARGE SCALE GENOMIC DNA]</scope>
    <source>
        <strain evidence="1 2">CCM 8545</strain>
    </source>
</reference>
<dbReference type="EMBL" id="JBHLXE010000027">
    <property type="protein sequence ID" value="MFC0179094.1"/>
    <property type="molecule type" value="Genomic_DNA"/>
</dbReference>
<sequence length="46" mass="5343">MFFKKRNIYISLFFIIVGCDNNNNSGYVYEAGDENKVPHVDDLTKI</sequence>
<dbReference type="PROSITE" id="PS51257">
    <property type="entry name" value="PROKAR_LIPOPROTEIN"/>
    <property type="match status" value="1"/>
</dbReference>
<organism evidence="1 2">
    <name type="scientific">Thorsellia kenyensis</name>
    <dbReference type="NCBI Taxonomy" id="1549888"/>
    <lineage>
        <taxon>Bacteria</taxon>
        <taxon>Pseudomonadati</taxon>
        <taxon>Pseudomonadota</taxon>
        <taxon>Gammaproteobacteria</taxon>
        <taxon>Enterobacterales</taxon>
        <taxon>Thorselliaceae</taxon>
        <taxon>Thorsellia</taxon>
    </lineage>
</organism>
<name>A0ABV6C7Z6_9GAMM</name>
<keyword evidence="2" id="KW-1185">Reference proteome</keyword>
<protein>
    <recommendedName>
        <fullName evidence="3">Lipoprotein</fullName>
    </recommendedName>
</protein>
<proteinExistence type="predicted"/>
<dbReference type="RefSeq" id="WP_385876186.1">
    <property type="nucleotide sequence ID" value="NZ_JBHLXE010000027.1"/>
</dbReference>
<accession>A0ABV6C7Z6</accession>
<dbReference type="Proteomes" id="UP001589758">
    <property type="component" value="Unassembled WGS sequence"/>
</dbReference>
<evidence type="ECO:0000313" key="1">
    <source>
        <dbReference type="EMBL" id="MFC0179094.1"/>
    </source>
</evidence>
<evidence type="ECO:0008006" key="3">
    <source>
        <dbReference type="Google" id="ProtNLM"/>
    </source>
</evidence>
<comment type="caution">
    <text evidence="1">The sequence shown here is derived from an EMBL/GenBank/DDBJ whole genome shotgun (WGS) entry which is preliminary data.</text>
</comment>